<organism evidence="1">
    <name type="scientific">marine sediment metagenome</name>
    <dbReference type="NCBI Taxonomy" id="412755"/>
    <lineage>
        <taxon>unclassified sequences</taxon>
        <taxon>metagenomes</taxon>
        <taxon>ecological metagenomes</taxon>
    </lineage>
</organism>
<comment type="caution">
    <text evidence="1">The sequence shown here is derived from an EMBL/GenBank/DDBJ whole genome shotgun (WGS) entry which is preliminary data.</text>
</comment>
<evidence type="ECO:0000313" key="1">
    <source>
        <dbReference type="EMBL" id="KKN37295.1"/>
    </source>
</evidence>
<accession>A0A0F9Q090</accession>
<protein>
    <submittedName>
        <fullName evidence="1">Uncharacterized protein</fullName>
    </submittedName>
</protein>
<dbReference type="EMBL" id="LAZR01001904">
    <property type="protein sequence ID" value="KKN37295.1"/>
    <property type="molecule type" value="Genomic_DNA"/>
</dbReference>
<reference evidence="1" key="1">
    <citation type="journal article" date="2015" name="Nature">
        <title>Complex archaea that bridge the gap between prokaryotes and eukaryotes.</title>
        <authorList>
            <person name="Spang A."/>
            <person name="Saw J.H."/>
            <person name="Jorgensen S.L."/>
            <person name="Zaremba-Niedzwiedzka K."/>
            <person name="Martijn J."/>
            <person name="Lind A.E."/>
            <person name="van Eijk R."/>
            <person name="Schleper C."/>
            <person name="Guy L."/>
            <person name="Ettema T.J."/>
        </authorList>
    </citation>
    <scope>NUCLEOTIDE SEQUENCE</scope>
</reference>
<proteinExistence type="predicted"/>
<gene>
    <name evidence="1" type="ORF">LCGC14_0764940</name>
</gene>
<sequence>MPPLYRRVNVTADAVVSATPTSLMGVLVNANNADWKLELTDSGSSTGTNVLELAGQLEGGQTFFDFSNFEGVLFPTTGIFCDLTGATHVTFWLK</sequence>
<dbReference type="AlphaFoldDB" id="A0A0F9Q090"/>
<name>A0A0F9Q090_9ZZZZ</name>